<evidence type="ECO:0000259" key="3">
    <source>
        <dbReference type="Pfam" id="PF23086"/>
    </source>
</evidence>
<dbReference type="AlphaFoldDB" id="A0AAW2GN04"/>
<gene>
    <name evidence="4" type="ORF">PUN28_003540</name>
</gene>
<dbReference type="GO" id="GO:0030619">
    <property type="term" value="F:U1 snRNA binding"/>
    <property type="evidence" value="ECO:0007669"/>
    <property type="project" value="TreeGrafter"/>
</dbReference>
<feature type="domain" description="Coilin N-terminal" evidence="2">
    <location>
        <begin position="17"/>
        <end position="135"/>
    </location>
</feature>
<dbReference type="Pfam" id="PF23086">
    <property type="entry name" value="Tudor_Coilin"/>
    <property type="match status" value="1"/>
</dbReference>
<dbReference type="InterPro" id="IPR031722">
    <property type="entry name" value="Coilin_N"/>
</dbReference>
<name>A0AAW2GN04_9HYME</name>
<evidence type="ECO:0000313" key="5">
    <source>
        <dbReference type="Proteomes" id="UP001430953"/>
    </source>
</evidence>
<dbReference type="PANTHER" id="PTHR15197:SF0">
    <property type="entry name" value="COILIN"/>
    <property type="match status" value="1"/>
</dbReference>
<dbReference type="GO" id="GO:0030620">
    <property type="term" value="F:U2 snRNA binding"/>
    <property type="evidence" value="ECO:0007669"/>
    <property type="project" value="TreeGrafter"/>
</dbReference>
<feature type="domain" description="Coilin tudor" evidence="3">
    <location>
        <begin position="353"/>
        <end position="452"/>
    </location>
</feature>
<evidence type="ECO:0008006" key="6">
    <source>
        <dbReference type="Google" id="ProtNLM"/>
    </source>
</evidence>
<dbReference type="GO" id="GO:0015030">
    <property type="term" value="C:Cajal body"/>
    <property type="evidence" value="ECO:0007669"/>
    <property type="project" value="TreeGrafter"/>
</dbReference>
<reference evidence="4 5" key="1">
    <citation type="submission" date="2023-03" db="EMBL/GenBank/DDBJ databases">
        <title>High recombination rates correlate with genetic variation in Cardiocondyla obscurior ants.</title>
        <authorList>
            <person name="Errbii M."/>
        </authorList>
    </citation>
    <scope>NUCLEOTIDE SEQUENCE [LARGE SCALE GENOMIC DNA]</scope>
    <source>
        <strain evidence="4">Alpha-2009</strain>
        <tissue evidence="4">Whole body</tissue>
    </source>
</reference>
<protein>
    <recommendedName>
        <fullName evidence="6">Coilin</fullName>
    </recommendedName>
</protein>
<dbReference type="Proteomes" id="UP001430953">
    <property type="component" value="Unassembled WGS sequence"/>
</dbReference>
<dbReference type="Pfam" id="PF15862">
    <property type="entry name" value="Coilin_N"/>
    <property type="match status" value="1"/>
</dbReference>
<dbReference type="PANTHER" id="PTHR15197">
    <property type="entry name" value="COILIN P80"/>
    <property type="match status" value="1"/>
</dbReference>
<evidence type="ECO:0000256" key="1">
    <source>
        <dbReference type="SAM" id="MobiDB-lite"/>
    </source>
</evidence>
<organism evidence="4 5">
    <name type="scientific">Cardiocondyla obscurior</name>
    <dbReference type="NCBI Taxonomy" id="286306"/>
    <lineage>
        <taxon>Eukaryota</taxon>
        <taxon>Metazoa</taxon>
        <taxon>Ecdysozoa</taxon>
        <taxon>Arthropoda</taxon>
        <taxon>Hexapoda</taxon>
        <taxon>Insecta</taxon>
        <taxon>Pterygota</taxon>
        <taxon>Neoptera</taxon>
        <taxon>Endopterygota</taxon>
        <taxon>Hymenoptera</taxon>
        <taxon>Apocrita</taxon>
        <taxon>Aculeata</taxon>
        <taxon>Formicoidea</taxon>
        <taxon>Formicidae</taxon>
        <taxon>Myrmicinae</taxon>
        <taxon>Cardiocondyla</taxon>
    </lineage>
</organism>
<keyword evidence="5" id="KW-1185">Reference proteome</keyword>
<dbReference type="GO" id="GO:0000387">
    <property type="term" value="P:spliceosomal snRNP assembly"/>
    <property type="evidence" value="ECO:0007669"/>
    <property type="project" value="TreeGrafter"/>
</dbReference>
<evidence type="ECO:0000259" key="2">
    <source>
        <dbReference type="Pfam" id="PF15862"/>
    </source>
</evidence>
<feature type="region of interest" description="Disordered" evidence="1">
    <location>
        <begin position="165"/>
        <end position="184"/>
    </location>
</feature>
<dbReference type="EMBL" id="JADYXP020000003">
    <property type="protein sequence ID" value="KAL0128324.1"/>
    <property type="molecule type" value="Genomic_DNA"/>
</dbReference>
<dbReference type="InterPro" id="IPR056398">
    <property type="entry name" value="Tudor_Coilin"/>
</dbReference>
<evidence type="ECO:0000313" key="4">
    <source>
        <dbReference type="EMBL" id="KAL0128324.1"/>
    </source>
</evidence>
<sequence>MATVEENMKRPDFRVKVNLSSFFHDARRFCWIFIDGINIQRISDIQRHLSKMFSISEPFHLLLNNTEYLPPVEDVRVLKENETILVIPGSGLNNTVSEVGEISNASSYNGTDLSSPKTQKITQKTFESISKDKFKNTIDITRPSSMNTTRDMTFYSVINDTINDTINTEGTSEDDTESKTTENNLIEDCDVTQESNASSAKRKRVRKRKPKNKSQSIMLHNETEETEGVITKEPSSKKPKIINSFTIPSGKHIRFNNTEDENKLAKEIVQEISGNESYLNKISSLGLSTLLALRHSSTPKTFVKKCKNGIETENSKTETLTEDLENNTEKIVLNNIRREMPPQKGNSLESLETDLESLPIMTRKPEINDIIAFKILKLGGDYTPQISKYIITKVIKVDAAVNPFMYTLIILRGKEEVNLPSGKFSISDDSEYCSDVATLKLDYSEMRDIRLIQ</sequence>
<feature type="region of interest" description="Disordered" evidence="1">
    <location>
        <begin position="192"/>
        <end position="237"/>
    </location>
</feature>
<feature type="compositionally biased region" description="Basic residues" evidence="1">
    <location>
        <begin position="200"/>
        <end position="212"/>
    </location>
</feature>
<proteinExistence type="predicted"/>
<accession>A0AAW2GN04</accession>
<dbReference type="InterPro" id="IPR024822">
    <property type="entry name" value="Coilin"/>
</dbReference>
<comment type="caution">
    <text evidence="4">The sequence shown here is derived from an EMBL/GenBank/DDBJ whole genome shotgun (WGS) entry which is preliminary data.</text>
</comment>